<dbReference type="AlphaFoldDB" id="A0A2Z6QHF6"/>
<dbReference type="EMBL" id="BEXD01000706">
    <property type="protein sequence ID" value="GBB89603.1"/>
    <property type="molecule type" value="Genomic_DNA"/>
</dbReference>
<sequence>MGIQLPKIFHSSLTRRTQRSIKLVRIFEKIGTDKIKYLIVSRSWSYTVSEKILPEVNIPSTSQITLAKADDNDLTNLKEEDFCDGEVVITSVSSASQSKPDHSYFCNKILDQYPNLYRECTCENFDYYRITDETSCRDYICPLCKLGYNDEEIEGEYKARSYFIKCEQHKIEITA</sequence>
<protein>
    <submittedName>
        <fullName evidence="1">Uncharacterized protein</fullName>
    </submittedName>
</protein>
<keyword evidence="2" id="KW-1185">Reference proteome</keyword>
<dbReference type="Proteomes" id="UP000247702">
    <property type="component" value="Unassembled WGS sequence"/>
</dbReference>
<reference evidence="1 2" key="1">
    <citation type="submission" date="2017-11" db="EMBL/GenBank/DDBJ databases">
        <title>The genome of Rhizophagus clarus HR1 reveals common genetic basis of auxotrophy among arbuscular mycorrhizal fungi.</title>
        <authorList>
            <person name="Kobayashi Y."/>
        </authorList>
    </citation>
    <scope>NUCLEOTIDE SEQUENCE [LARGE SCALE GENOMIC DNA]</scope>
    <source>
        <strain evidence="1 2">HR1</strain>
    </source>
</reference>
<evidence type="ECO:0000313" key="2">
    <source>
        <dbReference type="Proteomes" id="UP000247702"/>
    </source>
</evidence>
<evidence type="ECO:0000313" key="1">
    <source>
        <dbReference type="EMBL" id="GBB89603.1"/>
    </source>
</evidence>
<proteinExistence type="predicted"/>
<comment type="caution">
    <text evidence="1">The sequence shown here is derived from an EMBL/GenBank/DDBJ whole genome shotgun (WGS) entry which is preliminary data.</text>
</comment>
<name>A0A2Z6QHF6_9GLOM</name>
<accession>A0A2Z6QHF6</accession>
<organism evidence="1 2">
    <name type="scientific">Rhizophagus clarus</name>
    <dbReference type="NCBI Taxonomy" id="94130"/>
    <lineage>
        <taxon>Eukaryota</taxon>
        <taxon>Fungi</taxon>
        <taxon>Fungi incertae sedis</taxon>
        <taxon>Mucoromycota</taxon>
        <taxon>Glomeromycotina</taxon>
        <taxon>Glomeromycetes</taxon>
        <taxon>Glomerales</taxon>
        <taxon>Glomeraceae</taxon>
        <taxon>Rhizophagus</taxon>
    </lineage>
</organism>
<gene>
    <name evidence="1" type="ORF">RclHR1_16330005</name>
</gene>